<accession>A0AA41N015</accession>
<evidence type="ECO:0000313" key="3">
    <source>
        <dbReference type="EMBL" id="MBZ3881238.1"/>
    </source>
</evidence>
<dbReference type="InterPro" id="IPR043587">
    <property type="entry name" value="Phosphatase_SSH-like"/>
</dbReference>
<dbReference type="GO" id="GO:0003779">
    <property type="term" value="F:actin binding"/>
    <property type="evidence" value="ECO:0007669"/>
    <property type="project" value="InterPro"/>
</dbReference>
<dbReference type="PANTHER" id="PTHR45864:SF3">
    <property type="entry name" value="PROTEIN PHOSPHATASE SLINGSHOT HOMOLOG 2"/>
    <property type="match status" value="1"/>
</dbReference>
<protein>
    <submittedName>
        <fullName evidence="3">Protein phosphatase Slingshot-like protein 2</fullName>
    </submittedName>
</protein>
<dbReference type="AlphaFoldDB" id="A0AA41N015"/>
<feature type="domain" description="Slingshot N-terminal" evidence="2">
    <location>
        <begin position="237"/>
        <end position="293"/>
    </location>
</feature>
<feature type="region of interest" description="Disordered" evidence="1">
    <location>
        <begin position="47"/>
        <end position="93"/>
    </location>
</feature>
<reference evidence="3" key="1">
    <citation type="submission" date="2020-03" db="EMBL/GenBank/DDBJ databases">
        <title>Studies in the Genomics of Life Span.</title>
        <authorList>
            <person name="Glass D."/>
        </authorList>
    </citation>
    <scope>NUCLEOTIDE SEQUENCE</scope>
    <source>
        <strain evidence="3">SUZIE</strain>
        <tissue evidence="3">Muscle</tissue>
    </source>
</reference>
<dbReference type="PANTHER" id="PTHR45864">
    <property type="entry name" value="SLINGSHOT PROTEIN PHOSPHATASE HOMOLOG"/>
    <property type="match status" value="1"/>
</dbReference>
<evidence type="ECO:0000256" key="1">
    <source>
        <dbReference type="SAM" id="MobiDB-lite"/>
    </source>
</evidence>
<feature type="compositionally biased region" description="Basic and acidic residues" evidence="1">
    <location>
        <begin position="52"/>
        <end position="63"/>
    </location>
</feature>
<dbReference type="Pfam" id="PF23040">
    <property type="entry name" value="PH_SSH1-like_1st"/>
    <property type="match status" value="1"/>
</dbReference>
<keyword evidence="4" id="KW-1185">Reference proteome</keyword>
<proteinExistence type="predicted"/>
<sequence>MHRAGEEAALFCLTLPLKEMRAFLIHPTVRYTPSPKQQCLGAAACRAGPDARALRDPRGRSDLRGGAPARPTLPAFSGPSHPPPRLRPGAPPRTRVGASCWRSWAAWTPQPSPRASAAASVQPGGPSSAAGSLHFWLGGVQLKRLLEAPDRSHHAELCALSRPHDPDHFGPRDLCGSDMIPYFSANAVISQNAINQLISESFLTVKGAALFLPRGNGSSTPRISHRRNKHAGDLQQHLQAMFILLRPEDNIRLAVRLESTYQNRTRYMVVVSTNGRQDTEESIVLGMDFSSNDRCP</sequence>
<organism evidence="3 4">
    <name type="scientific">Sciurus carolinensis</name>
    <name type="common">Eastern gray squirrel</name>
    <dbReference type="NCBI Taxonomy" id="30640"/>
    <lineage>
        <taxon>Eukaryota</taxon>
        <taxon>Metazoa</taxon>
        <taxon>Chordata</taxon>
        <taxon>Craniata</taxon>
        <taxon>Vertebrata</taxon>
        <taxon>Euteleostomi</taxon>
        <taxon>Mammalia</taxon>
        <taxon>Eutheria</taxon>
        <taxon>Euarchontoglires</taxon>
        <taxon>Glires</taxon>
        <taxon>Rodentia</taxon>
        <taxon>Sciuromorpha</taxon>
        <taxon>Sciuridae</taxon>
        <taxon>Sciurinae</taxon>
        <taxon>Sciurini</taxon>
        <taxon>Sciurus</taxon>
    </lineage>
</organism>
<dbReference type="InterPro" id="IPR043588">
    <property type="entry name" value="SSH-N"/>
</dbReference>
<evidence type="ECO:0000313" key="4">
    <source>
        <dbReference type="Proteomes" id="UP001166674"/>
    </source>
</evidence>
<dbReference type="EMBL" id="JAATJV010375818">
    <property type="protein sequence ID" value="MBZ3881238.1"/>
    <property type="molecule type" value="Genomic_DNA"/>
</dbReference>
<dbReference type="GO" id="GO:0016791">
    <property type="term" value="F:phosphatase activity"/>
    <property type="evidence" value="ECO:0007669"/>
    <property type="project" value="InterPro"/>
</dbReference>
<dbReference type="GO" id="GO:0030837">
    <property type="term" value="P:negative regulation of actin filament polymerization"/>
    <property type="evidence" value="ECO:0007669"/>
    <property type="project" value="InterPro"/>
</dbReference>
<dbReference type="Proteomes" id="UP001166674">
    <property type="component" value="Unassembled WGS sequence"/>
</dbReference>
<feature type="compositionally biased region" description="Pro residues" evidence="1">
    <location>
        <begin position="80"/>
        <end position="91"/>
    </location>
</feature>
<name>A0AA41N015_SCICA</name>
<comment type="caution">
    <text evidence="3">The sequence shown here is derived from an EMBL/GenBank/DDBJ whole genome shotgun (WGS) entry which is preliminary data.</text>
</comment>
<gene>
    <name evidence="3" type="ORF">SUZIE_161940</name>
</gene>
<evidence type="ECO:0000259" key="2">
    <source>
        <dbReference type="Pfam" id="PF23040"/>
    </source>
</evidence>